<dbReference type="InterPro" id="IPR052058">
    <property type="entry name" value="Alcohol_O-acetyltransferase"/>
</dbReference>
<keyword evidence="2" id="KW-1185">Reference proteome</keyword>
<reference evidence="1 2" key="1">
    <citation type="journal article" date="2012" name="Science">
        <title>The Paleozoic origin of enzymatic lignin decomposition reconstructed from 31 fungal genomes.</title>
        <authorList>
            <person name="Floudas D."/>
            <person name="Binder M."/>
            <person name="Riley R."/>
            <person name="Barry K."/>
            <person name="Blanchette R.A."/>
            <person name="Henrissat B."/>
            <person name="Martinez A.T."/>
            <person name="Otillar R."/>
            <person name="Spatafora J.W."/>
            <person name="Yadav J.S."/>
            <person name="Aerts A."/>
            <person name="Benoit I."/>
            <person name="Boyd A."/>
            <person name="Carlson A."/>
            <person name="Copeland A."/>
            <person name="Coutinho P.M."/>
            <person name="de Vries R.P."/>
            <person name="Ferreira P."/>
            <person name="Findley K."/>
            <person name="Foster B."/>
            <person name="Gaskell J."/>
            <person name="Glotzer D."/>
            <person name="Gorecki P."/>
            <person name="Heitman J."/>
            <person name="Hesse C."/>
            <person name="Hori C."/>
            <person name="Igarashi K."/>
            <person name="Jurgens J.A."/>
            <person name="Kallen N."/>
            <person name="Kersten P."/>
            <person name="Kohler A."/>
            <person name="Kuees U."/>
            <person name="Kumar T.K.A."/>
            <person name="Kuo A."/>
            <person name="LaButti K."/>
            <person name="Larrondo L.F."/>
            <person name="Lindquist E."/>
            <person name="Ling A."/>
            <person name="Lombard V."/>
            <person name="Lucas S."/>
            <person name="Lundell T."/>
            <person name="Martin R."/>
            <person name="McLaughlin D.J."/>
            <person name="Morgenstern I."/>
            <person name="Morin E."/>
            <person name="Murat C."/>
            <person name="Nagy L.G."/>
            <person name="Nolan M."/>
            <person name="Ohm R.A."/>
            <person name="Patyshakuliyeva A."/>
            <person name="Rokas A."/>
            <person name="Ruiz-Duenas F.J."/>
            <person name="Sabat G."/>
            <person name="Salamov A."/>
            <person name="Samejima M."/>
            <person name="Schmutz J."/>
            <person name="Slot J.C."/>
            <person name="St John F."/>
            <person name="Stenlid J."/>
            <person name="Sun H."/>
            <person name="Sun S."/>
            <person name="Syed K."/>
            <person name="Tsang A."/>
            <person name="Wiebenga A."/>
            <person name="Young D."/>
            <person name="Pisabarro A."/>
            <person name="Eastwood D.C."/>
            <person name="Martin F."/>
            <person name="Cullen D."/>
            <person name="Grigoriev I.V."/>
            <person name="Hibbett D.S."/>
        </authorList>
    </citation>
    <scope>NUCLEOTIDE SEQUENCE</scope>
    <source>
        <strain evidence="2">FP-58527</strain>
    </source>
</reference>
<dbReference type="AlphaFoldDB" id="S8EFQ6"/>
<dbReference type="HOGENOM" id="CLU_526946_0_0_1"/>
<dbReference type="OrthoDB" id="3264185at2759"/>
<dbReference type="eggNOG" id="ENOG502SGIR">
    <property type="taxonomic scope" value="Eukaryota"/>
</dbReference>
<dbReference type="PANTHER" id="PTHR28037">
    <property type="entry name" value="ALCOHOL O-ACETYLTRANSFERASE 1-RELATED"/>
    <property type="match status" value="1"/>
</dbReference>
<protein>
    <recommendedName>
        <fullName evidence="3">Condensation domain-containing protein</fullName>
    </recommendedName>
</protein>
<gene>
    <name evidence="1" type="ORF">FOMPIDRAFT_1114824</name>
</gene>
<evidence type="ECO:0008006" key="3">
    <source>
        <dbReference type="Google" id="ProtNLM"/>
    </source>
</evidence>
<dbReference type="InterPro" id="IPR023213">
    <property type="entry name" value="CAT-like_dom_sf"/>
</dbReference>
<dbReference type="EMBL" id="KE504128">
    <property type="protein sequence ID" value="EPT03907.1"/>
    <property type="molecule type" value="Genomic_DNA"/>
</dbReference>
<dbReference type="Proteomes" id="UP000015241">
    <property type="component" value="Unassembled WGS sequence"/>
</dbReference>
<dbReference type="PANTHER" id="PTHR28037:SF1">
    <property type="entry name" value="ALCOHOL O-ACETYLTRANSFERASE 1-RELATED"/>
    <property type="match status" value="1"/>
</dbReference>
<evidence type="ECO:0000313" key="2">
    <source>
        <dbReference type="Proteomes" id="UP000015241"/>
    </source>
</evidence>
<sequence length="545" mass="61385">MTPWTLHSPADGHSGPTYTRPLSLNESGYYLDCCFHGTTDLVWHYIVHSSSELFTEANVHRAWKLLKLRYPLLGSQVSTKGDSPEFQFEVAAKRLNESLPGEVILKTISGPNEPLAIIEEIIHGPQRVFALLPARLFVLQRIDDKTTHHVLINTAHFIADGFSHIMLCRTFFDILSTPSPETTIDPAERLAMVVECEEMNPARSLSGARQRWRRAIGAVIFGLRKRRLRGGHTLPANIGSETYRTPAVKKDLRRSLSVETTATILAACKERNITLTMALPVVAQLATARILHKQHRGGQIADAEWQFRKQEPMHFFLPVSLRPYLVQEWVDKGGLAEVFLSVNLFYCTLPFMPTVPESAICDALAGKKVLLSDERFLLRCNLVKNQMASYMQHPLFLEIVEASLQQSVAKRRLIASQGYGQTFARAGEGEILPSVFGEDTTYTIGVSSAGNYDLLQPSDYPPPLHSGETDSHAVQASGREVPRLRIASWETHLHVRPAYFYLGALTTQGRISFLLSWDGNVYDQDLVHDWFREVEDILIWYLARK</sequence>
<dbReference type="InParanoid" id="S8EFQ6"/>
<accession>S8EFQ6</accession>
<organism evidence="1 2">
    <name type="scientific">Fomitopsis schrenkii</name>
    <name type="common">Brown rot fungus</name>
    <dbReference type="NCBI Taxonomy" id="2126942"/>
    <lineage>
        <taxon>Eukaryota</taxon>
        <taxon>Fungi</taxon>
        <taxon>Dikarya</taxon>
        <taxon>Basidiomycota</taxon>
        <taxon>Agaricomycotina</taxon>
        <taxon>Agaricomycetes</taxon>
        <taxon>Polyporales</taxon>
        <taxon>Fomitopsis</taxon>
    </lineage>
</organism>
<dbReference type="SUPFAM" id="SSF52777">
    <property type="entry name" value="CoA-dependent acyltransferases"/>
    <property type="match status" value="1"/>
</dbReference>
<name>S8EFQ6_FOMSC</name>
<evidence type="ECO:0000313" key="1">
    <source>
        <dbReference type="EMBL" id="EPT03907.1"/>
    </source>
</evidence>
<proteinExistence type="predicted"/>
<dbReference type="Gene3D" id="3.30.559.30">
    <property type="entry name" value="Nonribosomal peptide synthetase, condensation domain"/>
    <property type="match status" value="1"/>
</dbReference>
<dbReference type="STRING" id="743788.S8EFQ6"/>
<dbReference type="Gene3D" id="3.30.559.10">
    <property type="entry name" value="Chloramphenicol acetyltransferase-like domain"/>
    <property type="match status" value="1"/>
</dbReference>